<name>A0A6A7B1H1_9PLEO</name>
<dbReference type="AlphaFoldDB" id="A0A6A7B1H1"/>
<evidence type="ECO:0000313" key="1">
    <source>
        <dbReference type="EMBL" id="KAF2849133.1"/>
    </source>
</evidence>
<gene>
    <name evidence="1" type="ORF">T440DRAFT_138365</name>
</gene>
<evidence type="ECO:0000313" key="2">
    <source>
        <dbReference type="Proteomes" id="UP000799423"/>
    </source>
</evidence>
<protein>
    <submittedName>
        <fullName evidence="1">Uncharacterized protein</fullName>
    </submittedName>
</protein>
<proteinExistence type="predicted"/>
<sequence>MLIQQLTKRRRRFSNASAFRQRHTTNSLLLFYLVFLLPLKTIIPSPGISKSERDRDLSIGDLACSFDISQISHFVVLNELGKLCFELELWERRCCRS</sequence>
<dbReference type="EMBL" id="MU006313">
    <property type="protein sequence ID" value="KAF2849133.1"/>
    <property type="molecule type" value="Genomic_DNA"/>
</dbReference>
<reference evidence="1" key="1">
    <citation type="submission" date="2020-01" db="EMBL/GenBank/DDBJ databases">
        <authorList>
            <consortium name="DOE Joint Genome Institute"/>
            <person name="Haridas S."/>
            <person name="Albert R."/>
            <person name="Binder M."/>
            <person name="Bloem J."/>
            <person name="Labutti K."/>
            <person name="Salamov A."/>
            <person name="Andreopoulos B."/>
            <person name="Baker S.E."/>
            <person name="Barry K."/>
            <person name="Bills G."/>
            <person name="Bluhm B.H."/>
            <person name="Cannon C."/>
            <person name="Castanera R."/>
            <person name="Culley D.E."/>
            <person name="Daum C."/>
            <person name="Ezra D."/>
            <person name="Gonzalez J.B."/>
            <person name="Henrissat B."/>
            <person name="Kuo A."/>
            <person name="Liang C."/>
            <person name="Lipzen A."/>
            <person name="Lutzoni F."/>
            <person name="Magnuson J."/>
            <person name="Mondo S."/>
            <person name="Nolan M."/>
            <person name="Ohm R."/>
            <person name="Pangilinan J."/>
            <person name="Park H.-J."/>
            <person name="Ramirez L."/>
            <person name="Alfaro M."/>
            <person name="Sun H."/>
            <person name="Tritt A."/>
            <person name="Yoshinaga Y."/>
            <person name="Zwiers L.-H."/>
            <person name="Turgeon B.G."/>
            <person name="Goodwin S.B."/>
            <person name="Spatafora J.W."/>
            <person name="Crous P.W."/>
            <person name="Grigoriev I.V."/>
        </authorList>
    </citation>
    <scope>NUCLEOTIDE SEQUENCE</scope>
    <source>
        <strain evidence="1">IPT5</strain>
    </source>
</reference>
<keyword evidence="2" id="KW-1185">Reference proteome</keyword>
<organism evidence="1 2">
    <name type="scientific">Plenodomus tracheiphilus IPT5</name>
    <dbReference type="NCBI Taxonomy" id="1408161"/>
    <lineage>
        <taxon>Eukaryota</taxon>
        <taxon>Fungi</taxon>
        <taxon>Dikarya</taxon>
        <taxon>Ascomycota</taxon>
        <taxon>Pezizomycotina</taxon>
        <taxon>Dothideomycetes</taxon>
        <taxon>Pleosporomycetidae</taxon>
        <taxon>Pleosporales</taxon>
        <taxon>Pleosporineae</taxon>
        <taxon>Leptosphaeriaceae</taxon>
        <taxon>Plenodomus</taxon>
    </lineage>
</organism>
<accession>A0A6A7B1H1</accession>
<dbReference type="Proteomes" id="UP000799423">
    <property type="component" value="Unassembled WGS sequence"/>
</dbReference>